<dbReference type="PANTHER" id="PTHR23149:SF9">
    <property type="entry name" value="G PATCH DOMAIN-CONTAINING PROTEIN 4"/>
    <property type="match status" value="1"/>
</dbReference>
<feature type="region of interest" description="Disordered" evidence="1">
    <location>
        <begin position="147"/>
        <end position="234"/>
    </location>
</feature>
<feature type="domain" description="G-patch" evidence="2">
    <location>
        <begin position="1"/>
        <end position="40"/>
    </location>
</feature>
<feature type="compositionally biased region" description="Polar residues" evidence="1">
    <location>
        <begin position="150"/>
        <end position="159"/>
    </location>
</feature>
<sequence length="234" mass="24888">MMAKMGWEQGKGLGKREDGVTTHVKVKQRVDGLGLGADDVASQTSTWAPPSDLVPPRQRERQKGKQKRVEEEAVATKGRKGKKRKVEEGEGAAASASSSGVVPGLSDEQLFQLCGGARLGMRARGSQSGKQQRMADADAAFLAKYGGGSSTEAARSTPSMEEVAAQRRKETEKAAAAKRTQPLNTAVKGGEQDVDAKTARKAARKAGRKAEKKAARKAEKRQAREAARSTECLA</sequence>
<dbReference type="GO" id="GO:0005730">
    <property type="term" value="C:nucleolus"/>
    <property type="evidence" value="ECO:0007669"/>
    <property type="project" value="TreeGrafter"/>
</dbReference>
<evidence type="ECO:0000256" key="1">
    <source>
        <dbReference type="SAM" id="MobiDB-lite"/>
    </source>
</evidence>
<accession>A0A7S0LJ04</accession>
<dbReference type="EMBL" id="HBEY01036931">
    <property type="protein sequence ID" value="CAD8614209.1"/>
    <property type="molecule type" value="Transcribed_RNA"/>
</dbReference>
<dbReference type="AlphaFoldDB" id="A0A7S0LJ04"/>
<proteinExistence type="predicted"/>
<dbReference type="InterPro" id="IPR050656">
    <property type="entry name" value="PINX1"/>
</dbReference>
<feature type="compositionally biased region" description="Low complexity" evidence="1">
    <location>
        <begin position="91"/>
        <end position="102"/>
    </location>
</feature>
<feature type="compositionally biased region" description="Basic and acidic residues" evidence="1">
    <location>
        <begin position="57"/>
        <end position="71"/>
    </location>
</feature>
<feature type="compositionally biased region" description="Basic and acidic residues" evidence="1">
    <location>
        <begin position="164"/>
        <end position="175"/>
    </location>
</feature>
<feature type="region of interest" description="Disordered" evidence="1">
    <location>
        <begin position="1"/>
        <end position="105"/>
    </location>
</feature>
<dbReference type="InterPro" id="IPR000467">
    <property type="entry name" value="G_patch_dom"/>
</dbReference>
<reference evidence="3" key="1">
    <citation type="submission" date="2021-01" db="EMBL/GenBank/DDBJ databases">
        <authorList>
            <person name="Corre E."/>
            <person name="Pelletier E."/>
            <person name="Niang G."/>
            <person name="Scheremetjew M."/>
            <person name="Finn R."/>
            <person name="Kale V."/>
            <person name="Holt S."/>
            <person name="Cochrane G."/>
            <person name="Meng A."/>
            <person name="Brown T."/>
            <person name="Cohen L."/>
        </authorList>
    </citation>
    <scope>NUCLEOTIDE SEQUENCE</scope>
    <source>
        <strain evidence="3">PLY182g</strain>
    </source>
</reference>
<dbReference type="SMART" id="SM00443">
    <property type="entry name" value="G_patch"/>
    <property type="match status" value="1"/>
</dbReference>
<dbReference type="Pfam" id="PF01585">
    <property type="entry name" value="G-patch"/>
    <property type="match status" value="1"/>
</dbReference>
<dbReference type="PANTHER" id="PTHR23149">
    <property type="entry name" value="G PATCH DOMAIN CONTAINING PROTEIN"/>
    <property type="match status" value="1"/>
</dbReference>
<gene>
    <name evidence="3" type="ORF">CPEL01642_LOCUS17590</name>
</gene>
<feature type="compositionally biased region" description="Basic and acidic residues" evidence="1">
    <location>
        <begin position="208"/>
        <end position="228"/>
    </location>
</feature>
<evidence type="ECO:0000313" key="3">
    <source>
        <dbReference type="EMBL" id="CAD8614209.1"/>
    </source>
</evidence>
<name>A0A7S0LJ04_9EUKA</name>
<dbReference type="GO" id="GO:0003676">
    <property type="term" value="F:nucleic acid binding"/>
    <property type="evidence" value="ECO:0007669"/>
    <property type="project" value="InterPro"/>
</dbReference>
<organism evidence="3">
    <name type="scientific">Coccolithus braarudii</name>
    <dbReference type="NCBI Taxonomy" id="221442"/>
    <lineage>
        <taxon>Eukaryota</taxon>
        <taxon>Haptista</taxon>
        <taxon>Haptophyta</taxon>
        <taxon>Prymnesiophyceae</taxon>
        <taxon>Coccolithales</taxon>
        <taxon>Coccolithaceae</taxon>
        <taxon>Coccolithus</taxon>
    </lineage>
</organism>
<dbReference type="PROSITE" id="PS50174">
    <property type="entry name" value="G_PATCH"/>
    <property type="match status" value="1"/>
</dbReference>
<protein>
    <recommendedName>
        <fullName evidence="2">G-patch domain-containing protein</fullName>
    </recommendedName>
</protein>
<evidence type="ECO:0000259" key="2">
    <source>
        <dbReference type="PROSITE" id="PS50174"/>
    </source>
</evidence>